<dbReference type="RefSeq" id="WP_286292707.1">
    <property type="nucleotide sequence ID" value="NZ_AP024718.1"/>
</dbReference>
<dbReference type="PANTHER" id="PTHR37422:SF13">
    <property type="entry name" value="LIPOPOLYSACCHARIDE BIOSYNTHESIS PROTEIN PA4999-RELATED"/>
    <property type="match status" value="1"/>
</dbReference>
<evidence type="ECO:0000256" key="3">
    <source>
        <dbReference type="ARBA" id="ARBA00022989"/>
    </source>
</evidence>
<keyword evidence="2 5" id="KW-0812">Transmembrane</keyword>
<feature type="transmembrane region" description="Helical" evidence="5">
    <location>
        <begin position="383"/>
        <end position="404"/>
    </location>
</feature>
<name>A0AAU9CYN4_9GAMM</name>
<feature type="transmembrane region" description="Helical" evidence="5">
    <location>
        <begin position="290"/>
        <end position="312"/>
    </location>
</feature>
<evidence type="ECO:0000256" key="4">
    <source>
        <dbReference type="ARBA" id="ARBA00023136"/>
    </source>
</evidence>
<feature type="transmembrane region" description="Helical" evidence="5">
    <location>
        <begin position="122"/>
        <end position="142"/>
    </location>
</feature>
<proteinExistence type="predicted"/>
<dbReference type="Proteomes" id="UP001321450">
    <property type="component" value="Chromosome"/>
</dbReference>
<feature type="transmembrane region" description="Helical" evidence="5">
    <location>
        <begin position="199"/>
        <end position="218"/>
    </location>
</feature>
<protein>
    <submittedName>
        <fullName evidence="7">Inorganic carbon (Hco3(-)) transporter</fullName>
    </submittedName>
</protein>
<feature type="transmembrane region" description="Helical" evidence="5">
    <location>
        <begin position="154"/>
        <end position="179"/>
    </location>
</feature>
<keyword evidence="4 5" id="KW-0472">Membrane</keyword>
<dbReference type="PANTHER" id="PTHR37422">
    <property type="entry name" value="TEICHURONIC ACID BIOSYNTHESIS PROTEIN TUAE"/>
    <property type="match status" value="1"/>
</dbReference>
<evidence type="ECO:0000256" key="1">
    <source>
        <dbReference type="ARBA" id="ARBA00004141"/>
    </source>
</evidence>
<evidence type="ECO:0000313" key="8">
    <source>
        <dbReference type="Proteomes" id="UP001321450"/>
    </source>
</evidence>
<feature type="transmembrane region" description="Helical" evidence="5">
    <location>
        <begin position="31"/>
        <end position="48"/>
    </location>
</feature>
<dbReference type="InterPro" id="IPR051533">
    <property type="entry name" value="WaaL-like"/>
</dbReference>
<feature type="transmembrane region" description="Helical" evidence="5">
    <location>
        <begin position="68"/>
        <end position="85"/>
    </location>
</feature>
<feature type="transmembrane region" description="Helical" evidence="5">
    <location>
        <begin position="7"/>
        <end position="25"/>
    </location>
</feature>
<feature type="domain" description="O-antigen ligase-related" evidence="6">
    <location>
        <begin position="247"/>
        <end position="391"/>
    </location>
</feature>
<reference evidence="8" key="1">
    <citation type="journal article" date="2024" name="Int. J. Syst. Evol. Microbiol.">
        <title>Methylomarinovum tepidoasis sp. nov., a moderately thermophilic methanotroph of the family Methylothermaceae isolated from a deep-sea hydrothermal field.</title>
        <authorList>
            <person name="Hirayama H."/>
            <person name="Takaki Y."/>
            <person name="Abe M."/>
            <person name="Miyazaki M."/>
            <person name="Uematsu K."/>
            <person name="Matsui Y."/>
            <person name="Takai K."/>
        </authorList>
    </citation>
    <scope>NUCLEOTIDE SEQUENCE [LARGE SCALE GENOMIC DNA]</scope>
    <source>
        <strain evidence="8">IN45</strain>
    </source>
</reference>
<feature type="transmembrane region" description="Helical" evidence="5">
    <location>
        <begin position="239"/>
        <end position="258"/>
    </location>
</feature>
<dbReference type="AlphaFoldDB" id="A0AAU9CYN4"/>
<accession>A0AAU9CYN4</accession>
<feature type="transmembrane region" description="Helical" evidence="5">
    <location>
        <begin position="416"/>
        <end position="434"/>
    </location>
</feature>
<dbReference type="InterPro" id="IPR007016">
    <property type="entry name" value="O-antigen_ligase-rel_domated"/>
</dbReference>
<dbReference type="InterPro" id="IPR011990">
    <property type="entry name" value="TPR-like_helical_dom_sf"/>
</dbReference>
<dbReference type="Pfam" id="PF04932">
    <property type="entry name" value="Wzy_C"/>
    <property type="match status" value="1"/>
</dbReference>
<dbReference type="KEGG" id="meiy:MIN45_P0126"/>
<keyword evidence="8" id="KW-1185">Reference proteome</keyword>
<evidence type="ECO:0000256" key="2">
    <source>
        <dbReference type="ARBA" id="ARBA00022692"/>
    </source>
</evidence>
<evidence type="ECO:0000259" key="6">
    <source>
        <dbReference type="Pfam" id="PF04932"/>
    </source>
</evidence>
<dbReference type="GO" id="GO:0016020">
    <property type="term" value="C:membrane"/>
    <property type="evidence" value="ECO:0007669"/>
    <property type="project" value="UniProtKB-SubCell"/>
</dbReference>
<comment type="subcellular location">
    <subcellularLocation>
        <location evidence="1">Membrane</location>
        <topology evidence="1">Multi-pass membrane protein</topology>
    </subcellularLocation>
</comment>
<keyword evidence="3 5" id="KW-1133">Transmembrane helix</keyword>
<dbReference type="EMBL" id="AP024718">
    <property type="protein sequence ID" value="BCX87759.1"/>
    <property type="molecule type" value="Genomic_DNA"/>
</dbReference>
<feature type="transmembrane region" description="Helical" evidence="5">
    <location>
        <begin position="264"/>
        <end position="283"/>
    </location>
</feature>
<sequence>MSRPISNWSFHCFLALLVWIPLPRASNRPEAWGLLEMLTFLLLQVWLWHQLRHRQPLPAAIRTAKPALWLWGAWLVWGLIQLIPLPPELLSRLSPKTAELQYLPPLAAERWASLSLSPHDTFVQWLKGLCYATWFFLTLALVNSRRRLRLLAGVIAASAALQAVYGTAMTLTGLELGFLIPKFAYVGTATGTFVNRNHFANYLALAAMVTVAAILAQLEDRQRPVSSRIRWRNLLNWLTGNKIWLRLALLVTAIGIVASRSRMGNGIFFLGLHLAGILAFIRWPRPTRPAILILIASMIILDVFIIGSLVGLERVAQRMEQTSPASEGRDEIARDTLHYWRDFLWTGSGLGTYAVMLPAYKQGDVKGFYDHAHNDYLELAAEAGLTGMAILGSLVILSLWQGWIALRRSRHPWKRAMALASLTAILMMLLHATVDFSLQIPANAVLFTLLLALAWICATPASAEPASPLPRPLWALLLPGLTTLQVLAFRLSASDYISNESHARTQSWQAAGTVPRSTWQRTYRLQQKAVALAPGNAWAWVNLARLNHWRHAFTNGPNPKIDRVSLQWLLRAAAAQPADARIWLAIATIRIAQGRMDALFRHSVHHAFQLAPWESKIQWSLLRLLLAVHPHLQGPERNLLYETLRHNRQLQPERIHRHLPDSDIPAGLCAETTAGATHPDVS</sequence>
<organism evidence="7 8">
    <name type="scientific">Methylomarinovum tepidoasis</name>
    <dbReference type="NCBI Taxonomy" id="2840183"/>
    <lineage>
        <taxon>Bacteria</taxon>
        <taxon>Pseudomonadati</taxon>
        <taxon>Pseudomonadota</taxon>
        <taxon>Gammaproteobacteria</taxon>
        <taxon>Methylococcales</taxon>
        <taxon>Methylothermaceae</taxon>
        <taxon>Methylomarinovum</taxon>
    </lineage>
</organism>
<evidence type="ECO:0000256" key="5">
    <source>
        <dbReference type="SAM" id="Phobius"/>
    </source>
</evidence>
<gene>
    <name evidence="7" type="ORF">MIN45_P0126</name>
</gene>
<evidence type="ECO:0000313" key="7">
    <source>
        <dbReference type="EMBL" id="BCX87759.1"/>
    </source>
</evidence>
<dbReference type="Gene3D" id="1.25.40.10">
    <property type="entry name" value="Tetratricopeptide repeat domain"/>
    <property type="match status" value="1"/>
</dbReference>